<evidence type="ECO:0000256" key="4">
    <source>
        <dbReference type="PIRSR" id="PIRSR000429-1"/>
    </source>
</evidence>
<comment type="similarity">
    <text evidence="1 5">Belongs to the thiolase-like superfamily. Thiolase family.</text>
</comment>
<keyword evidence="2 5" id="KW-0808">Transferase</keyword>
<dbReference type="InterPro" id="IPR020617">
    <property type="entry name" value="Thiolase_C"/>
</dbReference>
<keyword evidence="3 5" id="KW-0012">Acyltransferase</keyword>
<dbReference type="EMBL" id="FZNW01000039">
    <property type="protein sequence ID" value="SNR94224.1"/>
    <property type="molecule type" value="Genomic_DNA"/>
</dbReference>
<reference evidence="8 9" key="1">
    <citation type="submission" date="2017-06" db="EMBL/GenBank/DDBJ databases">
        <authorList>
            <person name="Kim H.J."/>
            <person name="Triplett B.A."/>
        </authorList>
    </citation>
    <scope>NUCLEOTIDE SEQUENCE [LARGE SCALE GENOMIC DNA]</scope>
    <source>
        <strain evidence="8 9">DSM 45207</strain>
    </source>
</reference>
<proteinExistence type="inferred from homology"/>
<organism evidence="8 9">
    <name type="scientific">Haloechinothrix alba</name>
    <dbReference type="NCBI Taxonomy" id="664784"/>
    <lineage>
        <taxon>Bacteria</taxon>
        <taxon>Bacillati</taxon>
        <taxon>Actinomycetota</taxon>
        <taxon>Actinomycetes</taxon>
        <taxon>Pseudonocardiales</taxon>
        <taxon>Pseudonocardiaceae</taxon>
        <taxon>Haloechinothrix</taxon>
    </lineage>
</organism>
<dbReference type="CDD" id="cd00751">
    <property type="entry name" value="thiolase"/>
    <property type="match status" value="1"/>
</dbReference>
<accession>A0A239AGQ9</accession>
<dbReference type="Pfam" id="PF00108">
    <property type="entry name" value="Thiolase_N"/>
    <property type="match status" value="1"/>
</dbReference>
<feature type="domain" description="Thiolase C-terminal" evidence="7">
    <location>
        <begin position="287"/>
        <end position="408"/>
    </location>
</feature>
<evidence type="ECO:0000256" key="1">
    <source>
        <dbReference type="ARBA" id="ARBA00010982"/>
    </source>
</evidence>
<evidence type="ECO:0000256" key="3">
    <source>
        <dbReference type="ARBA" id="ARBA00023315"/>
    </source>
</evidence>
<feature type="domain" description="Thiolase N-terminal" evidence="6">
    <location>
        <begin position="7"/>
        <end position="232"/>
    </location>
</feature>
<dbReference type="NCBIfam" id="TIGR01930">
    <property type="entry name" value="AcCoA-C-Actrans"/>
    <property type="match status" value="1"/>
</dbReference>
<evidence type="ECO:0000259" key="7">
    <source>
        <dbReference type="Pfam" id="PF02803"/>
    </source>
</evidence>
<dbReference type="InterPro" id="IPR020610">
    <property type="entry name" value="Thiolase_AS"/>
</dbReference>
<dbReference type="Pfam" id="PF02803">
    <property type="entry name" value="Thiolase_C"/>
    <property type="match status" value="1"/>
</dbReference>
<protein>
    <submittedName>
        <fullName evidence="8">Acetyl-CoA C-acetyltransferase</fullName>
    </submittedName>
</protein>
<feature type="active site" description="Proton acceptor" evidence="4">
    <location>
        <position position="365"/>
    </location>
</feature>
<name>A0A239AGQ9_9PSEU</name>
<dbReference type="PIRSF" id="PIRSF000429">
    <property type="entry name" value="Ac-CoA_Ac_transf"/>
    <property type="match status" value="1"/>
</dbReference>
<dbReference type="PROSITE" id="PS00737">
    <property type="entry name" value="THIOLASE_2"/>
    <property type="match status" value="1"/>
</dbReference>
<dbReference type="Gene3D" id="3.40.47.10">
    <property type="match status" value="2"/>
</dbReference>
<dbReference type="InterPro" id="IPR020616">
    <property type="entry name" value="Thiolase_N"/>
</dbReference>
<dbReference type="PANTHER" id="PTHR43365:SF1">
    <property type="entry name" value="ACETYL-COA C-ACYLTRANSFERASE"/>
    <property type="match status" value="1"/>
</dbReference>
<dbReference type="PROSITE" id="PS00099">
    <property type="entry name" value="THIOLASE_3"/>
    <property type="match status" value="1"/>
</dbReference>
<evidence type="ECO:0000256" key="5">
    <source>
        <dbReference type="RuleBase" id="RU003557"/>
    </source>
</evidence>
<evidence type="ECO:0000256" key="2">
    <source>
        <dbReference type="ARBA" id="ARBA00022679"/>
    </source>
</evidence>
<evidence type="ECO:0000313" key="9">
    <source>
        <dbReference type="Proteomes" id="UP000198348"/>
    </source>
</evidence>
<dbReference type="NCBIfam" id="NF006090">
    <property type="entry name" value="PRK08242.1"/>
    <property type="match status" value="1"/>
</dbReference>
<dbReference type="GO" id="GO:0016747">
    <property type="term" value="F:acyltransferase activity, transferring groups other than amino-acyl groups"/>
    <property type="evidence" value="ECO:0007669"/>
    <property type="project" value="InterPro"/>
</dbReference>
<dbReference type="InterPro" id="IPR020613">
    <property type="entry name" value="Thiolase_CS"/>
</dbReference>
<feature type="active site" description="Acyl-thioester intermediate" evidence="4">
    <location>
        <position position="92"/>
    </location>
</feature>
<gene>
    <name evidence="8" type="ORF">SAMN06265360_1392</name>
</gene>
<feature type="active site" description="Proton acceptor" evidence="4">
    <location>
        <position position="395"/>
    </location>
</feature>
<dbReference type="InterPro" id="IPR002155">
    <property type="entry name" value="Thiolase"/>
</dbReference>
<dbReference type="SUPFAM" id="SSF53901">
    <property type="entry name" value="Thiolase-like"/>
    <property type="match status" value="2"/>
</dbReference>
<dbReference type="OrthoDB" id="9764638at2"/>
<dbReference type="AlphaFoldDB" id="A0A239AGQ9"/>
<sequence length="409" mass="43041">MAREAWIIDGVRTPRGKGKPSGGLHHIHPQELLGQVLRELGERSGIDPATVDDVVMGNGDHQGDHANDIARFAVLAAGWPITVPGVALNRFCGSGQQAVMFAAMGIAAGWQDVVVAGGVESMSRYSEGFGNSLDSGNAHLRERYPLVPQGISADLIATIEQFSRYTVDSFAVRSQQRAADAITNGRFARSLITVRNPDGSVALDHDEHPRPGTTIESLSGLAPSFARAGGKVREPDGLSFDQMCGQVYPDVTEIAHVHHAGNSSGVVDGGAAMLLTSAEFAKAHGLRPRARIVTGAVAGDEPVIMLTAPGPASRSCLEKAGMAVGDIDLWEINEAFAAVPMKVTRDLEIDEDKVNVNGGAIALGHPIGATGAMLFQTVLDELERRDQTIGLVTMCTGGGMGTATIIERM</sequence>
<dbReference type="PANTHER" id="PTHR43365">
    <property type="entry name" value="BLR7806 PROTEIN"/>
    <property type="match status" value="1"/>
</dbReference>
<evidence type="ECO:0000259" key="6">
    <source>
        <dbReference type="Pfam" id="PF00108"/>
    </source>
</evidence>
<keyword evidence="9" id="KW-1185">Reference proteome</keyword>
<dbReference type="Proteomes" id="UP000198348">
    <property type="component" value="Unassembled WGS sequence"/>
</dbReference>
<evidence type="ECO:0000313" key="8">
    <source>
        <dbReference type="EMBL" id="SNR94224.1"/>
    </source>
</evidence>
<dbReference type="RefSeq" id="WP_089303444.1">
    <property type="nucleotide sequence ID" value="NZ_FZNW01000039.1"/>
</dbReference>
<dbReference type="InterPro" id="IPR016039">
    <property type="entry name" value="Thiolase-like"/>
</dbReference>